<protein>
    <submittedName>
        <fullName evidence="1">Uncharacterized protein</fullName>
    </submittedName>
</protein>
<evidence type="ECO:0000313" key="2">
    <source>
        <dbReference type="Proteomes" id="UP000250078"/>
    </source>
</evidence>
<keyword evidence="2" id="KW-1185">Reference proteome</keyword>
<dbReference type="EMBL" id="KV748255">
    <property type="protein sequence ID" value="OCK87733.1"/>
    <property type="molecule type" value="Genomic_DNA"/>
</dbReference>
<evidence type="ECO:0000313" key="1">
    <source>
        <dbReference type="EMBL" id="OCK87733.1"/>
    </source>
</evidence>
<dbReference type="Proteomes" id="UP000250078">
    <property type="component" value="Unassembled WGS sequence"/>
</dbReference>
<gene>
    <name evidence="1" type="ORF">K441DRAFT_670209</name>
</gene>
<name>A0ACC8EQ55_9PEZI</name>
<reference evidence="1 2" key="1">
    <citation type="journal article" date="2016" name="Nat. Commun.">
        <title>Ectomycorrhizal ecology is imprinted in the genome of the dominant symbiotic fungus Cenococcum geophilum.</title>
        <authorList>
            <consortium name="DOE Joint Genome Institute"/>
            <person name="Peter M."/>
            <person name="Kohler A."/>
            <person name="Ohm R.A."/>
            <person name="Kuo A."/>
            <person name="Krutzmann J."/>
            <person name="Morin E."/>
            <person name="Arend M."/>
            <person name="Barry K.W."/>
            <person name="Binder M."/>
            <person name="Choi C."/>
            <person name="Clum A."/>
            <person name="Copeland A."/>
            <person name="Grisel N."/>
            <person name="Haridas S."/>
            <person name="Kipfer T."/>
            <person name="LaButti K."/>
            <person name="Lindquist E."/>
            <person name="Lipzen A."/>
            <person name="Maire R."/>
            <person name="Meier B."/>
            <person name="Mihaltcheva S."/>
            <person name="Molinier V."/>
            <person name="Murat C."/>
            <person name="Poggeler S."/>
            <person name="Quandt C.A."/>
            <person name="Sperisen C."/>
            <person name="Tritt A."/>
            <person name="Tisserant E."/>
            <person name="Crous P.W."/>
            <person name="Henrissat B."/>
            <person name="Nehls U."/>
            <person name="Egli S."/>
            <person name="Spatafora J.W."/>
            <person name="Grigoriev I.V."/>
            <person name="Martin F.M."/>
        </authorList>
    </citation>
    <scope>NUCLEOTIDE SEQUENCE [LARGE SCALE GENOMIC DNA]</scope>
    <source>
        <strain evidence="1 2">1.58</strain>
    </source>
</reference>
<organism evidence="1 2">
    <name type="scientific">Cenococcum geophilum 1.58</name>
    <dbReference type="NCBI Taxonomy" id="794803"/>
    <lineage>
        <taxon>Eukaryota</taxon>
        <taxon>Fungi</taxon>
        <taxon>Dikarya</taxon>
        <taxon>Ascomycota</taxon>
        <taxon>Pezizomycotina</taxon>
        <taxon>Dothideomycetes</taxon>
        <taxon>Pleosporomycetidae</taxon>
        <taxon>Gloniales</taxon>
        <taxon>Gloniaceae</taxon>
        <taxon>Cenococcum</taxon>
    </lineage>
</organism>
<accession>A0ACC8EQ55</accession>
<sequence length="961" mass="110421">MVLETFAALSLTANIVQFIDFGSKLFSKGREVHKSTNGVSKEHTDLESATKSLKRLIHNLSSSSTSVATAENTSNDEKELIFLAKDCDNVADDLLGLLEKVKGNGRTSKWESFLQAARIIWNESKIDSIRDKLEQFRMRMALCLLRILKDSQSNVIKMLVELSDQASHREKDMTSLLAMKVSLVETLQDLKYATRDIEDKTKDISPKLSNIATTLSKWATEGNRLATEQRILKSLRFRSMKVRHAQIPEAHKRTFEWAYAPRTTSDDSCAQFKFADWLRFKNGIFWVAGKPGSGKSTLVKFLCDNPRTISELRLWAGNKDLVTASFFFWNSGTEMQRSVEGLLQSLLFEILCKCPYLMPVSVPTRWAERACYHSDSAPWTQWELKETFGRIQQQGTISAKFCLFIDGLDEYDGSHLDVIQILKGLAESEDVKICLSSRPWNVFQEAFGHEHDFKLFLEDITKHDIELYVRNTLEASSHFMSLRERDSRYQELVDEIVNKADGVFLWVFLIVRSLLQGLVNCDRISELQRRIWLLPSKLEDYFLHILVTTDETYHERAAETFDVALQASQPLSLMTFSYLDEEDSCFAINAGVKPLACQEVLYRLRTMKRRLNARCNGLLEITNFDETQSRREFLRKNIDDFWDISTQFDDTQVSEFFLIYKVEFLHRTVRDFLNTKDMQNMIKGGVAADFQPVSAICQAILAQIKALPMEGKFQSRHLNELAEDLIYYTQVSERNYRRPEVETLDEFERTIFTLKFLCHIEGASEPLEKRTTIELLQHCFIGGMVQNGLCEYISHKLHTCASSLPSIKTLLGFALRSSVSLKYGSTFYPSMVRLLIDMSREDRSSLWSKIELSSLWTDFLISIPAIWKQMSKDAKLAQLQIIQMLLDIGADPNQKHNGNILWIKTLEELRCVVADRKEDIEMIGKYQNIFLSYDVDQSSTCIKGPLSPRVADITKRIGGRF</sequence>
<proteinExistence type="predicted"/>